<evidence type="ECO:0000259" key="2">
    <source>
        <dbReference type="Pfam" id="PF18996"/>
    </source>
</evidence>
<evidence type="ECO:0000256" key="1">
    <source>
        <dbReference type="SAM" id="MobiDB-lite"/>
    </source>
</evidence>
<keyword evidence="4" id="KW-1185">Reference proteome</keyword>
<dbReference type="EMBL" id="UYRS01018369">
    <property type="protein sequence ID" value="VDK33955.1"/>
    <property type="molecule type" value="Genomic_DNA"/>
</dbReference>
<dbReference type="Pfam" id="PF18996">
    <property type="entry name" value="DUF5726"/>
    <property type="match status" value="1"/>
</dbReference>
<organism evidence="5">
    <name type="scientific">Taenia asiatica</name>
    <name type="common">Asian tapeworm</name>
    <dbReference type="NCBI Taxonomy" id="60517"/>
    <lineage>
        <taxon>Eukaryota</taxon>
        <taxon>Metazoa</taxon>
        <taxon>Spiralia</taxon>
        <taxon>Lophotrochozoa</taxon>
        <taxon>Platyhelminthes</taxon>
        <taxon>Cestoda</taxon>
        <taxon>Eucestoda</taxon>
        <taxon>Cyclophyllidea</taxon>
        <taxon>Taeniidae</taxon>
        <taxon>Taenia</taxon>
    </lineage>
</organism>
<protein>
    <submittedName>
        <fullName evidence="5">DUF5726 domain-containing protein</fullName>
    </submittedName>
</protein>
<evidence type="ECO:0000313" key="5">
    <source>
        <dbReference type="WBParaSite" id="TASK_0000476601-mRNA-1"/>
    </source>
</evidence>
<accession>A0A0R3W451</accession>
<dbReference type="Proteomes" id="UP000282613">
    <property type="component" value="Unassembled WGS sequence"/>
</dbReference>
<dbReference type="InterPro" id="IPR043784">
    <property type="entry name" value="DUF5726"/>
</dbReference>
<evidence type="ECO:0000313" key="4">
    <source>
        <dbReference type="Proteomes" id="UP000282613"/>
    </source>
</evidence>
<dbReference type="WBParaSite" id="TASK_0000476601-mRNA-1">
    <property type="protein sequence ID" value="TASK_0000476601-mRNA-1"/>
    <property type="gene ID" value="TASK_0000476601"/>
</dbReference>
<reference evidence="5" key="1">
    <citation type="submission" date="2017-02" db="UniProtKB">
        <authorList>
            <consortium name="WormBaseParasite"/>
        </authorList>
    </citation>
    <scope>IDENTIFICATION</scope>
</reference>
<gene>
    <name evidence="3" type="ORF">TASK_LOCUS4767</name>
</gene>
<feature type="domain" description="DUF5726" evidence="2">
    <location>
        <begin position="3"/>
        <end position="48"/>
    </location>
</feature>
<sequence>MTTHDSGIDQCCMMIVRPVINQQEQSLAREVVHLDQKPGEVDEEHAMSLQLLAHRAFRGIPPNRFTNWAAASSSREDQRSHSAGQGRNREASGTPADIHVGLLRAVSQNQVSRTIP</sequence>
<name>A0A0R3W451_TAEAS</name>
<feature type="region of interest" description="Disordered" evidence="1">
    <location>
        <begin position="70"/>
        <end position="103"/>
    </location>
</feature>
<proteinExistence type="predicted"/>
<dbReference type="AlphaFoldDB" id="A0A0R3W451"/>
<evidence type="ECO:0000313" key="3">
    <source>
        <dbReference type="EMBL" id="VDK33955.1"/>
    </source>
</evidence>
<reference evidence="3 4" key="2">
    <citation type="submission" date="2018-11" db="EMBL/GenBank/DDBJ databases">
        <authorList>
            <consortium name="Pathogen Informatics"/>
        </authorList>
    </citation>
    <scope>NUCLEOTIDE SEQUENCE [LARGE SCALE GENOMIC DNA]</scope>
</reference>